<organism evidence="2 3">
    <name type="scientific">Natrinema thermotolerans</name>
    <dbReference type="NCBI Taxonomy" id="121872"/>
    <lineage>
        <taxon>Archaea</taxon>
        <taxon>Methanobacteriati</taxon>
        <taxon>Methanobacteriota</taxon>
        <taxon>Stenosarchaea group</taxon>
        <taxon>Halobacteria</taxon>
        <taxon>Halobacteriales</taxon>
        <taxon>Natrialbaceae</taxon>
        <taxon>Natrinema</taxon>
    </lineage>
</organism>
<keyword evidence="3" id="KW-1185">Reference proteome</keyword>
<dbReference type="AlphaFoldDB" id="A0AAF0P969"/>
<protein>
    <submittedName>
        <fullName evidence="2">Uncharacterized protein</fullName>
    </submittedName>
</protein>
<dbReference type="RefSeq" id="WP_257720311.1">
    <property type="nucleotide sequence ID" value="NZ_CP101873.1"/>
</dbReference>
<evidence type="ECO:0000313" key="3">
    <source>
        <dbReference type="Proteomes" id="UP001224926"/>
    </source>
</evidence>
<evidence type="ECO:0000313" key="2">
    <source>
        <dbReference type="EMBL" id="WMT06711.1"/>
    </source>
</evidence>
<feature type="region of interest" description="Disordered" evidence="1">
    <location>
        <begin position="1"/>
        <end position="43"/>
    </location>
</feature>
<dbReference type="EMBL" id="CP101873">
    <property type="protein sequence ID" value="WMT06711.1"/>
    <property type="molecule type" value="Genomic_DNA"/>
</dbReference>
<dbReference type="Proteomes" id="UP001224926">
    <property type="component" value="Chromosome"/>
</dbReference>
<dbReference type="GeneID" id="84215299"/>
<evidence type="ECO:0000256" key="1">
    <source>
        <dbReference type="SAM" id="MobiDB-lite"/>
    </source>
</evidence>
<accession>A0AAF0P969</accession>
<reference evidence="2 3" key="1">
    <citation type="submission" date="2022-07" db="EMBL/GenBank/DDBJ databases">
        <title>Two temperate virus in Haloterrigena jeotgali A29.</title>
        <authorList>
            <person name="Deng X."/>
        </authorList>
    </citation>
    <scope>NUCLEOTIDE SEQUENCE [LARGE SCALE GENOMIC DNA]</scope>
    <source>
        <strain evidence="2 3">A29</strain>
    </source>
</reference>
<name>A0AAF0P969_9EURY</name>
<gene>
    <name evidence="2" type="ORF">NP511_15120</name>
</gene>
<proteinExistence type="predicted"/>
<sequence>MPHVPNFPSEDTDESEDERRERTPGSIIDRIIDNGELPVTTGI</sequence>